<evidence type="ECO:0000313" key="1">
    <source>
        <dbReference type="EMBL" id="AEG69266.1"/>
    </source>
</evidence>
<dbReference type="HOGENOM" id="CLU_3047213_0_0_4"/>
<proteinExistence type="predicted"/>
<accession>F6G1Y3</accession>
<dbReference type="EMBL" id="CP002819">
    <property type="protein sequence ID" value="AEG69266.1"/>
    <property type="molecule type" value="Genomic_DNA"/>
</dbReference>
<gene>
    <name evidence="1" type="ordered locus">RSPO_c01968</name>
</gene>
<dbReference type="AlphaFoldDB" id="F6G1Y3"/>
<dbReference type="Proteomes" id="UP000007953">
    <property type="component" value="Chromosome"/>
</dbReference>
<sequence length="54" mass="5903">MLAGPNHRLAARNALHDFTLPADATAGHRGLTSSRTVLMPRPRKNRENTTLILA</sequence>
<reference evidence="1 2" key="1">
    <citation type="journal article" date="2011" name="J. Bacteriol.">
        <title>Complete genome sequence of the plant pathogen Ralstonia solanacearum strain Po82.</title>
        <authorList>
            <person name="Xu J."/>
            <person name="Zheng H.J."/>
            <person name="Liu L."/>
            <person name="Pan Z.C."/>
            <person name="Prior P."/>
            <person name="Tang B."/>
            <person name="Xu J.S."/>
            <person name="Zhang H."/>
            <person name="Tian Q."/>
            <person name="Zhang L.Q."/>
            <person name="Feng J."/>
        </authorList>
    </citation>
    <scope>NUCLEOTIDE SEQUENCE [LARGE SCALE GENOMIC DNA]</scope>
    <source>
        <strain evidence="1 2">Po82</strain>
    </source>
</reference>
<protein>
    <submittedName>
        <fullName evidence="1">Uncharacterized protein</fullName>
    </submittedName>
</protein>
<organism evidence="1 2">
    <name type="scientific">Ralstonia solanacearum (strain Po82)</name>
    <dbReference type="NCBI Taxonomy" id="1031711"/>
    <lineage>
        <taxon>Bacteria</taxon>
        <taxon>Pseudomonadati</taxon>
        <taxon>Pseudomonadota</taxon>
        <taxon>Betaproteobacteria</taxon>
        <taxon>Burkholderiales</taxon>
        <taxon>Burkholderiaceae</taxon>
        <taxon>Ralstonia</taxon>
        <taxon>Ralstonia solanacearum species complex</taxon>
    </lineage>
</organism>
<evidence type="ECO:0000313" key="2">
    <source>
        <dbReference type="Proteomes" id="UP000007953"/>
    </source>
</evidence>
<dbReference type="KEGG" id="rsn:RSPO_c01968"/>
<name>F6G1Y3_RALS8</name>